<comment type="similarity">
    <text evidence="5">Belongs to the G-protein coupled receptor 1 family.</text>
</comment>
<dbReference type="Gene3D" id="1.20.1070.10">
    <property type="entry name" value="Rhodopsin 7-helix transmembrane proteins"/>
    <property type="match status" value="1"/>
</dbReference>
<dbReference type="PROSITE" id="PS50262">
    <property type="entry name" value="G_PROTEIN_RECEP_F1_2"/>
    <property type="match status" value="1"/>
</dbReference>
<sequence length="487" mass="53333">MFFINNSVNRFNERGLALDFIPRSGYHKFEEQGSLVDDALRDVFIYITYVGLCGSMAVGGIVGNILNIAVYWKHGFGESITVSLFALSVSDLCVLILFLWTGICLTPGFSSVSDTAAFVSELHFVVGGSQRMTFIRISLWIMVLIAAERCTGIMKPHNVKQVFTPVRSLVAILVISGVLVLSALPVYLGVHVGTRFSPTTNNTRLTLLRSHQLPSLSRISIVIAGLAQFLSIFCILASNSFLLLALRNRRKRWRARNIASSVLYQQERSANTESISVIPSQQSSCNSNTASENEPLSAPDISGARRCSLASLRYTRTNQRAVSTQQRNAQSLPSSSSTQNRAGGSSDAEKVNSSAPESVPAQAESSSHVTQLREIHLTSAAAATVPGRKQSKMVLILSAVTLVCFLPGVAMFCAILLEPKFGLTSRYGNLARSLWGFVSVLEVFNASINIAVYYNMSSRYKQTLRTMLGLNRRTWFRRARVGPIATL</sequence>
<evidence type="ECO:0000256" key="1">
    <source>
        <dbReference type="ARBA" id="ARBA00004370"/>
    </source>
</evidence>
<feature type="domain" description="G-protein coupled receptors family 1 profile" evidence="8">
    <location>
        <begin position="63"/>
        <end position="453"/>
    </location>
</feature>
<evidence type="ECO:0000256" key="7">
    <source>
        <dbReference type="SAM" id="Phobius"/>
    </source>
</evidence>
<dbReference type="AlphaFoldDB" id="A0AAV3ZJK7"/>
<dbReference type="SUPFAM" id="SSF81321">
    <property type="entry name" value="Family A G protein-coupled receptor-like"/>
    <property type="match status" value="1"/>
</dbReference>
<evidence type="ECO:0000256" key="4">
    <source>
        <dbReference type="ARBA" id="ARBA00023136"/>
    </source>
</evidence>
<accession>A0AAV3ZJK7</accession>
<feature type="region of interest" description="Disordered" evidence="6">
    <location>
        <begin position="277"/>
        <end position="301"/>
    </location>
</feature>
<evidence type="ECO:0000256" key="2">
    <source>
        <dbReference type="ARBA" id="ARBA00022692"/>
    </source>
</evidence>
<feature type="compositionally biased region" description="Polar residues" evidence="6">
    <location>
        <begin position="318"/>
        <end position="343"/>
    </location>
</feature>
<proteinExistence type="inferred from homology"/>
<feature type="transmembrane region" description="Helical" evidence="7">
    <location>
        <begin position="84"/>
        <end position="109"/>
    </location>
</feature>
<keyword evidence="5" id="KW-0297">G-protein coupled receptor</keyword>
<evidence type="ECO:0000256" key="6">
    <source>
        <dbReference type="SAM" id="MobiDB-lite"/>
    </source>
</evidence>
<keyword evidence="3 7" id="KW-1133">Transmembrane helix</keyword>
<keyword evidence="2 5" id="KW-0812">Transmembrane</keyword>
<reference evidence="9 10" key="1">
    <citation type="journal article" date="2021" name="Elife">
        <title>Chloroplast acquisition without the gene transfer in kleptoplastic sea slugs, Plakobranchus ocellatus.</title>
        <authorList>
            <person name="Maeda T."/>
            <person name="Takahashi S."/>
            <person name="Yoshida T."/>
            <person name="Shimamura S."/>
            <person name="Takaki Y."/>
            <person name="Nagai Y."/>
            <person name="Toyoda A."/>
            <person name="Suzuki Y."/>
            <person name="Arimoto A."/>
            <person name="Ishii H."/>
            <person name="Satoh N."/>
            <person name="Nishiyama T."/>
            <person name="Hasebe M."/>
            <person name="Maruyama T."/>
            <person name="Minagawa J."/>
            <person name="Obokata J."/>
            <person name="Shigenobu S."/>
        </authorList>
    </citation>
    <scope>NUCLEOTIDE SEQUENCE [LARGE SCALE GENOMIC DNA]</scope>
</reference>
<dbReference type="PANTHER" id="PTHR46641">
    <property type="entry name" value="FMRFAMIDE RECEPTOR-RELATED"/>
    <property type="match status" value="1"/>
</dbReference>
<dbReference type="InterPro" id="IPR017452">
    <property type="entry name" value="GPCR_Rhodpsn_7TM"/>
</dbReference>
<organism evidence="9 10">
    <name type="scientific">Plakobranchus ocellatus</name>
    <dbReference type="NCBI Taxonomy" id="259542"/>
    <lineage>
        <taxon>Eukaryota</taxon>
        <taxon>Metazoa</taxon>
        <taxon>Spiralia</taxon>
        <taxon>Lophotrochozoa</taxon>
        <taxon>Mollusca</taxon>
        <taxon>Gastropoda</taxon>
        <taxon>Heterobranchia</taxon>
        <taxon>Euthyneura</taxon>
        <taxon>Panpulmonata</taxon>
        <taxon>Sacoglossa</taxon>
        <taxon>Placobranchoidea</taxon>
        <taxon>Plakobranchidae</taxon>
        <taxon>Plakobranchus</taxon>
    </lineage>
</organism>
<dbReference type="EMBL" id="BLXT01002468">
    <property type="protein sequence ID" value="GFN94657.1"/>
    <property type="molecule type" value="Genomic_DNA"/>
</dbReference>
<dbReference type="PROSITE" id="PS00237">
    <property type="entry name" value="G_PROTEIN_RECEP_F1_1"/>
    <property type="match status" value="1"/>
</dbReference>
<feature type="transmembrane region" description="Helical" evidence="7">
    <location>
        <begin position="394"/>
        <end position="417"/>
    </location>
</feature>
<dbReference type="PANTHER" id="PTHR46641:SF2">
    <property type="entry name" value="FMRFAMIDE RECEPTOR"/>
    <property type="match status" value="1"/>
</dbReference>
<keyword evidence="10" id="KW-1185">Reference proteome</keyword>
<comment type="subcellular location">
    <subcellularLocation>
        <location evidence="1">Membrane</location>
    </subcellularLocation>
</comment>
<keyword evidence="5 9" id="KW-0675">Receptor</keyword>
<dbReference type="GO" id="GO:0004930">
    <property type="term" value="F:G protein-coupled receptor activity"/>
    <property type="evidence" value="ECO:0007669"/>
    <property type="project" value="UniProtKB-KW"/>
</dbReference>
<feature type="transmembrane region" description="Helical" evidence="7">
    <location>
        <begin position="437"/>
        <end position="456"/>
    </location>
</feature>
<dbReference type="InterPro" id="IPR000276">
    <property type="entry name" value="GPCR_Rhodpsn"/>
</dbReference>
<name>A0AAV3ZJK7_9GAST</name>
<evidence type="ECO:0000256" key="5">
    <source>
        <dbReference type="RuleBase" id="RU000688"/>
    </source>
</evidence>
<feature type="compositionally biased region" description="Polar residues" evidence="6">
    <location>
        <begin position="277"/>
        <end position="294"/>
    </location>
</feature>
<gene>
    <name evidence="9" type="ORF">PoB_002116300</name>
</gene>
<evidence type="ECO:0000313" key="10">
    <source>
        <dbReference type="Proteomes" id="UP000735302"/>
    </source>
</evidence>
<dbReference type="PRINTS" id="PR00237">
    <property type="entry name" value="GPCRRHODOPSN"/>
</dbReference>
<dbReference type="Proteomes" id="UP000735302">
    <property type="component" value="Unassembled WGS sequence"/>
</dbReference>
<evidence type="ECO:0000259" key="8">
    <source>
        <dbReference type="PROSITE" id="PS50262"/>
    </source>
</evidence>
<evidence type="ECO:0000313" key="9">
    <source>
        <dbReference type="EMBL" id="GFN94657.1"/>
    </source>
</evidence>
<keyword evidence="5" id="KW-0807">Transducer</keyword>
<feature type="transmembrane region" description="Helical" evidence="7">
    <location>
        <begin position="219"/>
        <end position="246"/>
    </location>
</feature>
<comment type="caution">
    <text evidence="9">The sequence shown here is derived from an EMBL/GenBank/DDBJ whole genome shotgun (WGS) entry which is preliminary data.</text>
</comment>
<feature type="region of interest" description="Disordered" evidence="6">
    <location>
        <begin position="318"/>
        <end position="366"/>
    </location>
</feature>
<dbReference type="GO" id="GO:0016020">
    <property type="term" value="C:membrane"/>
    <property type="evidence" value="ECO:0007669"/>
    <property type="project" value="UniProtKB-SubCell"/>
</dbReference>
<keyword evidence="4 7" id="KW-0472">Membrane</keyword>
<feature type="transmembrane region" description="Helical" evidence="7">
    <location>
        <begin position="43"/>
        <end position="72"/>
    </location>
</feature>
<dbReference type="InterPro" id="IPR052954">
    <property type="entry name" value="GPCR-Ligand_Int"/>
</dbReference>
<evidence type="ECO:0000256" key="3">
    <source>
        <dbReference type="ARBA" id="ARBA00022989"/>
    </source>
</evidence>
<dbReference type="Pfam" id="PF00001">
    <property type="entry name" value="7tm_1"/>
    <property type="match status" value="1"/>
</dbReference>
<protein>
    <submittedName>
        <fullName evidence="9">Chemosensory receptor b</fullName>
    </submittedName>
</protein>
<feature type="transmembrane region" description="Helical" evidence="7">
    <location>
        <begin position="129"/>
        <end position="147"/>
    </location>
</feature>
<feature type="transmembrane region" description="Helical" evidence="7">
    <location>
        <begin position="168"/>
        <end position="188"/>
    </location>
</feature>